<keyword evidence="1" id="KW-0614">Plasmid</keyword>
<geneLocation type="plasmid" evidence="2">
    <name>pob3b1</name>
</geneLocation>
<gene>
    <name evidence="1" type="ORF">CQW49_22165</name>
</gene>
<keyword evidence="1" id="KW-0489">Methyltransferase</keyword>
<keyword evidence="2" id="KW-1185">Reference proteome</keyword>
<name>A0A2D2D6U7_METT3</name>
<dbReference type="Gene3D" id="3.40.50.150">
    <property type="entry name" value="Vaccinia Virus protein VP39"/>
    <property type="match status" value="1"/>
</dbReference>
<dbReference type="KEGG" id="mtw:CQW49_22165"/>
<dbReference type="GO" id="GO:0008168">
    <property type="term" value="F:methyltransferase activity"/>
    <property type="evidence" value="ECO:0007669"/>
    <property type="project" value="UniProtKB-KW"/>
</dbReference>
<accession>A0A2D2D6U7</accession>
<dbReference type="SUPFAM" id="SSF53335">
    <property type="entry name" value="S-adenosyl-L-methionine-dependent methyltransferases"/>
    <property type="match status" value="1"/>
</dbReference>
<proteinExistence type="predicted"/>
<dbReference type="GO" id="GO:0032259">
    <property type="term" value="P:methylation"/>
    <property type="evidence" value="ECO:0007669"/>
    <property type="project" value="UniProtKB-KW"/>
</dbReference>
<evidence type="ECO:0000313" key="2">
    <source>
        <dbReference type="Proteomes" id="UP000230709"/>
    </source>
</evidence>
<protein>
    <submittedName>
        <fullName evidence="1">SAM-dependent methyltransferase</fullName>
    </submittedName>
</protein>
<organism evidence="1 2">
    <name type="scientific">Methylosinus trichosporium (strain ATCC 35070 / NCIMB 11131 / UNIQEM 75 / OB3b)</name>
    <dbReference type="NCBI Taxonomy" id="595536"/>
    <lineage>
        <taxon>Bacteria</taxon>
        <taxon>Pseudomonadati</taxon>
        <taxon>Pseudomonadota</taxon>
        <taxon>Alphaproteobacteria</taxon>
        <taxon>Hyphomicrobiales</taxon>
        <taxon>Methylocystaceae</taxon>
        <taxon>Methylosinus</taxon>
    </lineage>
</organism>
<dbReference type="InterPro" id="IPR029063">
    <property type="entry name" value="SAM-dependent_MTases_sf"/>
</dbReference>
<evidence type="ECO:0000313" key="1">
    <source>
        <dbReference type="EMBL" id="ATQ70685.1"/>
    </source>
</evidence>
<dbReference type="AlphaFoldDB" id="A0A2D2D6U7"/>
<dbReference type="RefSeq" id="WP_003612390.1">
    <property type="nucleotide sequence ID" value="NZ_ADVE02000002.1"/>
</dbReference>
<sequence length="283" mass="31229">MSAFSADWLALREPADHAARDPRVQALVEAAFAGRDEMSILDLACGAGSNVRAQASRLPRRQRWRLVDHDEALLAAARAALVAWADRVDCDAPLVLRKADRRLEIHLEPIDLAVFDRDALDDAPDLVTTAAFLDLVSATWIGQFCDELERRRLPLYATLSYEGRERWRPAHPADEAMLQAFLQHQMRDKGFGPAAGPSAVFLLQCDLERRGYVVERGASPWRLGRSDAELIGALVEGSAQAVIETALVPEAVVEEWRAFRRGSTSCEIDHIDIFARPPGAAGS</sequence>
<dbReference type="STRING" id="595536.GCA_000178815_00274"/>
<keyword evidence="1" id="KW-0808">Transferase</keyword>
<dbReference type="EMBL" id="CP023738">
    <property type="protein sequence ID" value="ATQ70685.1"/>
    <property type="molecule type" value="Genomic_DNA"/>
</dbReference>
<reference evidence="2" key="1">
    <citation type="submission" date="2017-10" db="EMBL/GenBank/DDBJ databases">
        <title>Completed PacBio SMRT sequence of Methylosinus trichosporium OB3b reveals presence of a third large plasmid.</title>
        <authorList>
            <person name="Charles T.C."/>
            <person name="Lynch M.D.J."/>
            <person name="Heil J.R."/>
            <person name="Cheng J."/>
        </authorList>
    </citation>
    <scope>NUCLEOTIDE SEQUENCE [LARGE SCALE GENOMIC DNA]</scope>
    <source>
        <strain evidence="2">OB3b</strain>
        <plasmid evidence="2">pob3b1</plasmid>
    </source>
</reference>
<dbReference type="Proteomes" id="UP000230709">
    <property type="component" value="Plasmid pOB3b1"/>
</dbReference>